<organism evidence="1 2">
    <name type="scientific">Dallia pectoralis</name>
    <name type="common">Alaska blackfish</name>
    <dbReference type="NCBI Taxonomy" id="75939"/>
    <lineage>
        <taxon>Eukaryota</taxon>
        <taxon>Metazoa</taxon>
        <taxon>Chordata</taxon>
        <taxon>Craniata</taxon>
        <taxon>Vertebrata</taxon>
        <taxon>Euteleostomi</taxon>
        <taxon>Actinopterygii</taxon>
        <taxon>Neopterygii</taxon>
        <taxon>Teleostei</taxon>
        <taxon>Protacanthopterygii</taxon>
        <taxon>Esociformes</taxon>
        <taxon>Umbridae</taxon>
        <taxon>Dallia</taxon>
    </lineage>
</organism>
<comment type="caution">
    <text evidence="1">The sequence shown here is derived from an EMBL/GenBank/DDBJ whole genome shotgun (WGS) entry which is preliminary data.</text>
</comment>
<name>A0ACC2GWM7_DALPE</name>
<gene>
    <name evidence="1" type="ORF">DPEC_G00102170</name>
</gene>
<dbReference type="EMBL" id="CM055735">
    <property type="protein sequence ID" value="KAJ8008188.1"/>
    <property type="molecule type" value="Genomic_DNA"/>
</dbReference>
<dbReference type="Proteomes" id="UP001157502">
    <property type="component" value="Chromosome 8"/>
</dbReference>
<evidence type="ECO:0000313" key="2">
    <source>
        <dbReference type="Proteomes" id="UP001157502"/>
    </source>
</evidence>
<keyword evidence="2" id="KW-1185">Reference proteome</keyword>
<protein>
    <submittedName>
        <fullName evidence="1">Uncharacterized protein</fullName>
    </submittedName>
</protein>
<accession>A0ACC2GWM7</accession>
<evidence type="ECO:0000313" key="1">
    <source>
        <dbReference type="EMBL" id="KAJ8008188.1"/>
    </source>
</evidence>
<reference evidence="1" key="1">
    <citation type="submission" date="2021-05" db="EMBL/GenBank/DDBJ databases">
        <authorList>
            <person name="Pan Q."/>
            <person name="Jouanno E."/>
            <person name="Zahm M."/>
            <person name="Klopp C."/>
            <person name="Cabau C."/>
            <person name="Louis A."/>
            <person name="Berthelot C."/>
            <person name="Parey E."/>
            <person name="Roest Crollius H."/>
            <person name="Montfort J."/>
            <person name="Robinson-Rechavi M."/>
            <person name="Bouchez O."/>
            <person name="Lampietro C."/>
            <person name="Lopez Roques C."/>
            <person name="Donnadieu C."/>
            <person name="Postlethwait J."/>
            <person name="Bobe J."/>
            <person name="Dillon D."/>
            <person name="Chandos A."/>
            <person name="von Hippel F."/>
            <person name="Guiguen Y."/>
        </authorList>
    </citation>
    <scope>NUCLEOTIDE SEQUENCE</scope>
    <source>
        <strain evidence="1">YG-Jan2019</strain>
    </source>
</reference>
<proteinExistence type="predicted"/>
<sequence length="256" mass="29274">MTNGTKRGVAMALIIKVICTAHLVSAPVDSLAGRPSCAQIQQAVEARTYQVMAYVSLDSESKRIPEVRNCEDKCKKAIFMSSVNDNTSSWQRSQKPTIVRNYRIFTNCPHQTRYILEMLYIKSLLPVLGLFLMLEDSSSVWLPGKLRQKRDVNWLDQEFFPDMSELFDLADPSPPGDAGVTTRDWENHRTQSSTFPAPLERTSVAEERTPVHHRNQHCCKPRYQRRKATVPLDPIGIGLMSPRRNRKDESEDRLEQ</sequence>